<evidence type="ECO:0000256" key="9">
    <source>
        <dbReference type="ARBA" id="ARBA00023136"/>
    </source>
</evidence>
<dbReference type="HOGENOM" id="CLU_008635_3_0_1"/>
<keyword evidence="9 12" id="KW-0472">Membrane</keyword>
<dbReference type="FunCoup" id="G4T913">
    <property type="interactions" value="62"/>
</dbReference>
<feature type="transmembrane region" description="Helical" evidence="12">
    <location>
        <begin position="331"/>
        <end position="354"/>
    </location>
</feature>
<evidence type="ECO:0000256" key="8">
    <source>
        <dbReference type="ARBA" id="ARBA00023065"/>
    </source>
</evidence>
<evidence type="ECO:0000256" key="12">
    <source>
        <dbReference type="SAM" id="Phobius"/>
    </source>
</evidence>
<dbReference type="GO" id="GO:0030007">
    <property type="term" value="P:intracellular potassium ion homeostasis"/>
    <property type="evidence" value="ECO:0007669"/>
    <property type="project" value="TreeGrafter"/>
</dbReference>
<feature type="compositionally biased region" description="Acidic residues" evidence="11">
    <location>
        <begin position="613"/>
        <end position="625"/>
    </location>
</feature>
<dbReference type="InterPro" id="IPR004712">
    <property type="entry name" value="Na+/H+_antiporter_fungi"/>
</dbReference>
<dbReference type="GO" id="GO:0036376">
    <property type="term" value="P:sodium ion export across plasma membrane"/>
    <property type="evidence" value="ECO:0007669"/>
    <property type="project" value="InterPro"/>
</dbReference>
<keyword evidence="6 12" id="KW-1133">Transmembrane helix</keyword>
<feature type="transmembrane region" description="Helical" evidence="12">
    <location>
        <begin position="37"/>
        <end position="55"/>
    </location>
</feature>
<feature type="domain" description="Cation/H+ exchanger transmembrane" evidence="13">
    <location>
        <begin position="27"/>
        <end position="429"/>
    </location>
</feature>
<evidence type="ECO:0000313" key="14">
    <source>
        <dbReference type="EMBL" id="CCA67822.1"/>
    </source>
</evidence>
<evidence type="ECO:0000256" key="7">
    <source>
        <dbReference type="ARBA" id="ARBA00023053"/>
    </source>
</evidence>
<feature type="transmembrane region" description="Helical" evidence="12">
    <location>
        <begin position="296"/>
        <end position="319"/>
    </location>
</feature>
<dbReference type="GO" id="GO:0015385">
    <property type="term" value="F:sodium:proton antiporter activity"/>
    <property type="evidence" value="ECO:0007669"/>
    <property type="project" value="InterPro"/>
</dbReference>
<feature type="compositionally biased region" description="Basic and acidic residues" evidence="11">
    <location>
        <begin position="742"/>
        <end position="752"/>
    </location>
</feature>
<dbReference type="Pfam" id="PF00999">
    <property type="entry name" value="Na_H_Exchanger"/>
    <property type="match status" value="1"/>
</dbReference>
<dbReference type="EMBL" id="CAFZ01000020">
    <property type="protein sequence ID" value="CCA67822.1"/>
    <property type="molecule type" value="Genomic_DNA"/>
</dbReference>
<feature type="transmembrane region" description="Helical" evidence="12">
    <location>
        <begin position="75"/>
        <end position="95"/>
    </location>
</feature>
<feature type="transmembrane region" description="Helical" evidence="12">
    <location>
        <begin position="6"/>
        <end position="30"/>
    </location>
</feature>
<keyword evidence="10" id="KW-0739">Sodium transport</keyword>
<organism evidence="14 15">
    <name type="scientific">Serendipita indica (strain DSM 11827)</name>
    <name type="common">Root endophyte fungus</name>
    <name type="synonym">Piriformospora indica</name>
    <dbReference type="NCBI Taxonomy" id="1109443"/>
    <lineage>
        <taxon>Eukaryota</taxon>
        <taxon>Fungi</taxon>
        <taxon>Dikarya</taxon>
        <taxon>Basidiomycota</taxon>
        <taxon>Agaricomycotina</taxon>
        <taxon>Agaricomycetes</taxon>
        <taxon>Sebacinales</taxon>
        <taxon>Serendipitaceae</taxon>
        <taxon>Serendipita</taxon>
    </lineage>
</organism>
<evidence type="ECO:0000313" key="15">
    <source>
        <dbReference type="Proteomes" id="UP000007148"/>
    </source>
</evidence>
<feature type="transmembrane region" description="Helical" evidence="12">
    <location>
        <begin position="366"/>
        <end position="387"/>
    </location>
</feature>
<dbReference type="OMA" id="IPHIAYA"/>
<feature type="compositionally biased region" description="Basic residues" evidence="11">
    <location>
        <begin position="632"/>
        <end position="647"/>
    </location>
</feature>
<comment type="similarity">
    <text evidence="2">Belongs to the fungal Na(+)/H(+) exchanger family.</text>
</comment>
<keyword evidence="7" id="KW-0915">Sodium</keyword>
<protein>
    <submittedName>
        <fullName evidence="14">Related to Na+/H+ antiporter AnNHA1</fullName>
    </submittedName>
</protein>
<dbReference type="GO" id="GO:0120029">
    <property type="term" value="P:proton export across plasma membrane"/>
    <property type="evidence" value="ECO:0007669"/>
    <property type="project" value="InterPro"/>
</dbReference>
<evidence type="ECO:0000256" key="5">
    <source>
        <dbReference type="ARBA" id="ARBA00022692"/>
    </source>
</evidence>
<gene>
    <name evidence="14" type="ORF">PIIN_01646</name>
</gene>
<feature type="region of interest" description="Disordered" evidence="11">
    <location>
        <begin position="487"/>
        <end position="512"/>
    </location>
</feature>
<dbReference type="FunFam" id="1.20.1530.20:FF:000015">
    <property type="entry name" value="Na(+)/H(+) antiporter 2"/>
    <property type="match status" value="1"/>
</dbReference>
<evidence type="ECO:0000256" key="1">
    <source>
        <dbReference type="ARBA" id="ARBA00004141"/>
    </source>
</evidence>
<keyword evidence="4" id="KW-0050">Antiport</keyword>
<dbReference type="PANTHER" id="PTHR31382">
    <property type="entry name" value="NA(+)/H(+) ANTIPORTER"/>
    <property type="match status" value="1"/>
</dbReference>
<feature type="transmembrane region" description="Helical" evidence="12">
    <location>
        <begin position="209"/>
        <end position="231"/>
    </location>
</feature>
<dbReference type="STRING" id="1109443.G4T913"/>
<evidence type="ECO:0000256" key="2">
    <source>
        <dbReference type="ARBA" id="ARBA00005248"/>
    </source>
</evidence>
<dbReference type="PANTHER" id="PTHR31382:SF4">
    <property type="entry name" value="NA(+)_H(+) ANTIPORTER"/>
    <property type="match status" value="1"/>
</dbReference>
<comment type="subcellular location">
    <subcellularLocation>
        <location evidence="1">Membrane</location>
        <topology evidence="1">Multi-pass membrane protein</topology>
    </subcellularLocation>
</comment>
<feature type="region of interest" description="Disordered" evidence="11">
    <location>
        <begin position="583"/>
        <end position="809"/>
    </location>
</feature>
<dbReference type="GO" id="GO:0042391">
    <property type="term" value="P:regulation of membrane potential"/>
    <property type="evidence" value="ECO:0007669"/>
    <property type="project" value="InterPro"/>
</dbReference>
<reference evidence="14 15" key="1">
    <citation type="journal article" date="2011" name="PLoS Pathog.">
        <title>Endophytic Life Strategies Decoded by Genome and Transcriptome Analyses of the Mutualistic Root Symbiont Piriformospora indica.</title>
        <authorList>
            <person name="Zuccaro A."/>
            <person name="Lahrmann U."/>
            <person name="Guldener U."/>
            <person name="Langen G."/>
            <person name="Pfiffi S."/>
            <person name="Biedenkopf D."/>
            <person name="Wong P."/>
            <person name="Samans B."/>
            <person name="Grimm C."/>
            <person name="Basiewicz M."/>
            <person name="Murat C."/>
            <person name="Martin F."/>
            <person name="Kogel K.H."/>
        </authorList>
    </citation>
    <scope>NUCLEOTIDE SEQUENCE [LARGE SCALE GENOMIC DNA]</scope>
    <source>
        <strain evidence="14 15">DSM 11827</strain>
    </source>
</reference>
<keyword evidence="15" id="KW-1185">Reference proteome</keyword>
<feature type="transmembrane region" description="Helical" evidence="12">
    <location>
        <begin position="407"/>
        <end position="430"/>
    </location>
</feature>
<evidence type="ECO:0000256" key="6">
    <source>
        <dbReference type="ARBA" id="ARBA00022989"/>
    </source>
</evidence>
<evidence type="ECO:0000256" key="11">
    <source>
        <dbReference type="SAM" id="MobiDB-lite"/>
    </source>
</evidence>
<dbReference type="GO" id="GO:0005886">
    <property type="term" value="C:plasma membrane"/>
    <property type="evidence" value="ECO:0007669"/>
    <property type="project" value="InterPro"/>
</dbReference>
<evidence type="ECO:0000259" key="13">
    <source>
        <dbReference type="Pfam" id="PF00999"/>
    </source>
</evidence>
<proteinExistence type="inferred from homology"/>
<evidence type="ECO:0000256" key="10">
    <source>
        <dbReference type="ARBA" id="ARBA00023201"/>
    </source>
</evidence>
<evidence type="ECO:0000256" key="4">
    <source>
        <dbReference type="ARBA" id="ARBA00022449"/>
    </source>
</evidence>
<dbReference type="InterPro" id="IPR006153">
    <property type="entry name" value="Cation/H_exchanger_TM"/>
</dbReference>
<dbReference type="Proteomes" id="UP000007148">
    <property type="component" value="Unassembled WGS sequence"/>
</dbReference>
<keyword evidence="3" id="KW-0813">Transport</keyword>
<keyword evidence="8" id="KW-0406">Ion transport</keyword>
<accession>G4T913</accession>
<keyword evidence="5 12" id="KW-0812">Transmembrane</keyword>
<dbReference type="eggNOG" id="KOG4505">
    <property type="taxonomic scope" value="Eukaryota"/>
</dbReference>
<dbReference type="AlphaFoldDB" id="G4T913"/>
<evidence type="ECO:0000256" key="3">
    <source>
        <dbReference type="ARBA" id="ARBA00022448"/>
    </source>
</evidence>
<dbReference type="OrthoDB" id="2190219at2759"/>
<comment type="caution">
    <text evidence="14">The sequence shown here is derived from an EMBL/GenBank/DDBJ whole genome shotgun (WGS) entry which is preliminary data.</text>
</comment>
<sequence>MGFYPFHISVAIITYVVLGGFTVFFGMFSLLIREKLYLGESIVAFLFGVIIGPYGANIFNPRQWGDGSREVVQSITLEITRVVLAVGVFAIGVELPSKYMQKHWKSLVFLLLPIMSIGWVICAGLIYALIPRLDFMSSLAIAACLTPTDPILAAAVINGRYAEKHVPEHIRHLLSAESGSNDGAAFPFLFISLYVILEADDRVAVAHWFYITWLYEILLGITIGGLIGYGFRHLMKFCESRDLIDRHSYVAQYISLALLSNGITALLGSDDLLAAFASGVAFAWDSHFNKQTADSVFSAVIDLLFNVAIFVFIGAWMPFNNFSNEDTSITVWRLVVLAILVLLLRRLPVMLLLYRWIPDIRTFREALFSGHFGPMGVGAIFIATLALEKLPHPHEPPSNQTDVLALAMEPIIAFMVMCSILTHGLSIPFFNLGRRVQSLTIPRTLSLRGHHEPEWAGQTIKVTRPEDIVVNRDHEPATTTITEKEMEEGRAALTTSSSEGTRKPEDGEVTPLEEGGVEVREWREGRHLVREYRPKDPGGEVRVEVIRDAYADSGNPNLDAIKATFTVAESAIKDEVRRYLGSFSQRPSLDDSASRSSKRKGPEIEEQRVGLEHDDEADWEDEPSSEAEGAGKKIKRPSSPRGRRHGGRNASIRRTALGAAHNSRHASVDDEATNTPIVTVPSLPGGSSGILVRTGTELTRTDSRHSSPSTPNQPQPRYGSTAIDFIRTDSISSVRSGNGGDRVARLRLREGGADTPNVRSRDSSPSRGVRFELSQPPSQPSLPHPHAREQQQEPDPNPQRASALKPLRR</sequence>
<dbReference type="InParanoid" id="G4T913"/>
<feature type="compositionally biased region" description="Basic and acidic residues" evidence="11">
    <location>
        <begin position="600"/>
        <end position="612"/>
    </location>
</feature>
<name>G4T913_SERID</name>
<feature type="transmembrane region" description="Helical" evidence="12">
    <location>
        <begin position="107"/>
        <end position="130"/>
    </location>
</feature>